<dbReference type="SUPFAM" id="SSF51197">
    <property type="entry name" value="Clavaminate synthase-like"/>
    <property type="match status" value="1"/>
</dbReference>
<name>T0S9N9_SAPDV</name>
<dbReference type="PANTHER" id="PTHR12480">
    <property type="entry name" value="ARGININE DEMETHYLASE AND LYSYL-HYDROXYLASE JMJD"/>
    <property type="match status" value="1"/>
</dbReference>
<dbReference type="OrthoDB" id="66903at2759"/>
<evidence type="ECO:0000259" key="2">
    <source>
        <dbReference type="PROSITE" id="PS51184"/>
    </source>
</evidence>
<evidence type="ECO:0000313" key="4">
    <source>
        <dbReference type="Proteomes" id="UP000030762"/>
    </source>
</evidence>
<dbReference type="GeneID" id="19941549"/>
<accession>T0S9N9</accession>
<dbReference type="InterPro" id="IPR003347">
    <property type="entry name" value="JmjC_dom"/>
</dbReference>
<dbReference type="InParanoid" id="T0S9N9"/>
<organism evidence="3 4">
    <name type="scientific">Saprolegnia diclina (strain VS20)</name>
    <dbReference type="NCBI Taxonomy" id="1156394"/>
    <lineage>
        <taxon>Eukaryota</taxon>
        <taxon>Sar</taxon>
        <taxon>Stramenopiles</taxon>
        <taxon>Oomycota</taxon>
        <taxon>Saprolegniomycetes</taxon>
        <taxon>Saprolegniales</taxon>
        <taxon>Saprolegniaceae</taxon>
        <taxon>Saprolegnia</taxon>
    </lineage>
</organism>
<dbReference type="RefSeq" id="XP_008604542.1">
    <property type="nucleotide sequence ID" value="XM_008606320.1"/>
</dbReference>
<dbReference type="InterPro" id="IPR050910">
    <property type="entry name" value="JMJD6_ArgDemeth/LysHydrox"/>
</dbReference>
<dbReference type="OMA" id="YARREEC"/>
<dbReference type="InterPro" id="IPR041667">
    <property type="entry name" value="Cupin_8"/>
</dbReference>
<dbReference type="eggNOG" id="KOG2130">
    <property type="taxonomic scope" value="Eukaryota"/>
</dbReference>
<dbReference type="SMART" id="SM00558">
    <property type="entry name" value="JmjC"/>
    <property type="match status" value="1"/>
</dbReference>
<reference evidence="3 4" key="1">
    <citation type="submission" date="2012-04" db="EMBL/GenBank/DDBJ databases">
        <title>The Genome Sequence of Saprolegnia declina VS20.</title>
        <authorList>
            <consortium name="The Broad Institute Genome Sequencing Platform"/>
            <person name="Russ C."/>
            <person name="Nusbaum C."/>
            <person name="Tyler B."/>
            <person name="van West P."/>
            <person name="Dieguez-Uribeondo J."/>
            <person name="de Bruijn I."/>
            <person name="Tripathy S."/>
            <person name="Jiang R."/>
            <person name="Young S.K."/>
            <person name="Zeng Q."/>
            <person name="Gargeya S."/>
            <person name="Fitzgerald M."/>
            <person name="Haas B."/>
            <person name="Abouelleil A."/>
            <person name="Alvarado L."/>
            <person name="Arachchi H.M."/>
            <person name="Berlin A."/>
            <person name="Chapman S.B."/>
            <person name="Goldberg J."/>
            <person name="Griggs A."/>
            <person name="Gujja S."/>
            <person name="Hansen M."/>
            <person name="Howarth C."/>
            <person name="Imamovic A."/>
            <person name="Larimer J."/>
            <person name="McCowen C."/>
            <person name="Montmayeur A."/>
            <person name="Murphy C."/>
            <person name="Neiman D."/>
            <person name="Pearson M."/>
            <person name="Priest M."/>
            <person name="Roberts A."/>
            <person name="Saif S."/>
            <person name="Shea T."/>
            <person name="Sisk P."/>
            <person name="Sykes S."/>
            <person name="Wortman J."/>
            <person name="Nusbaum C."/>
            <person name="Birren B."/>
        </authorList>
    </citation>
    <scope>NUCLEOTIDE SEQUENCE [LARGE SCALE GENOMIC DNA]</scope>
    <source>
        <strain evidence="3 4">VS20</strain>
    </source>
</reference>
<proteinExistence type="predicted"/>
<dbReference type="Proteomes" id="UP000030762">
    <property type="component" value="Unassembled WGS sequence"/>
</dbReference>
<dbReference type="Gene3D" id="2.60.120.650">
    <property type="entry name" value="Cupin"/>
    <property type="match status" value="1"/>
</dbReference>
<feature type="region of interest" description="Disordered" evidence="1">
    <location>
        <begin position="419"/>
        <end position="462"/>
    </location>
</feature>
<dbReference type="Pfam" id="PF13621">
    <property type="entry name" value="Cupin_8"/>
    <property type="match status" value="1"/>
</dbReference>
<feature type="domain" description="JmjC" evidence="2">
    <location>
        <begin position="223"/>
        <end position="383"/>
    </location>
</feature>
<dbReference type="PANTHER" id="PTHR12480:SF22">
    <property type="entry name" value="JMJC DOMAIN-CONTAINING PROTEIN"/>
    <property type="match status" value="1"/>
</dbReference>
<dbReference type="STRING" id="1156394.T0S9N9"/>
<dbReference type="VEuPathDB" id="FungiDB:SDRG_00822"/>
<sequence length="462" mass="51317">MVDALADVARWYRSQKLPGTSSPVSSDTRLHRILQLDATRAYLRTKIEALTRHDHGCVSLEAALYIELLDPADPRLAHVVVDRMDTEQSKMAMERFAFNVSMAAQLRAFKKTQATRARIDATSVATVDAKDLSYDQFLAEYALPKRPVVLRGGAHLVLTKKMWSLASLGANAAVASKPMPTKRYVHDSVQWARLEDGPTMPLGAFVDGLEKSDLYVHDHSVPLHLPELVEDVAIPAIFAHDYLQRLPEGALYRETWPSLFVGPKNTASQLHIDSFGSNFWMALLDGRKQWILVDPRDMHLLRPRRYPGLHDVVFDVALPTTADDDPFWYARREECVLEAGDLLFVPTGTPHYVRNLTATLALSANYIDRSNAEVAVDALTRQASTDPRAGDVARHVAQCMRGPQPAAHATQSVPFATFKSPMQAPDDAPPAAKRRRLDAEFLADWSSDDEAPSDDGAALPQR</sequence>
<evidence type="ECO:0000256" key="1">
    <source>
        <dbReference type="SAM" id="MobiDB-lite"/>
    </source>
</evidence>
<dbReference type="AlphaFoldDB" id="T0S9N9"/>
<dbReference type="GO" id="GO:0033749">
    <property type="term" value="F:histone H4R3 demethylase activity"/>
    <property type="evidence" value="ECO:0007669"/>
    <property type="project" value="TreeGrafter"/>
</dbReference>
<dbReference type="PROSITE" id="PS51184">
    <property type="entry name" value="JMJC"/>
    <property type="match status" value="1"/>
</dbReference>
<gene>
    <name evidence="3" type="ORF">SDRG_00822</name>
</gene>
<dbReference type="GO" id="GO:0005634">
    <property type="term" value="C:nucleus"/>
    <property type="evidence" value="ECO:0007669"/>
    <property type="project" value="TreeGrafter"/>
</dbReference>
<protein>
    <recommendedName>
        <fullName evidence="2">JmjC domain-containing protein</fullName>
    </recommendedName>
</protein>
<dbReference type="EMBL" id="JH767133">
    <property type="protein sequence ID" value="EQC41973.1"/>
    <property type="molecule type" value="Genomic_DNA"/>
</dbReference>
<evidence type="ECO:0000313" key="3">
    <source>
        <dbReference type="EMBL" id="EQC41973.1"/>
    </source>
</evidence>
<dbReference type="GO" id="GO:0005737">
    <property type="term" value="C:cytoplasm"/>
    <property type="evidence" value="ECO:0007669"/>
    <property type="project" value="TreeGrafter"/>
</dbReference>
<keyword evidence="4" id="KW-1185">Reference proteome</keyword>
<dbReference type="GO" id="GO:0106140">
    <property type="term" value="F:P-TEFb complex binding"/>
    <property type="evidence" value="ECO:0007669"/>
    <property type="project" value="TreeGrafter"/>
</dbReference>